<evidence type="ECO:0000256" key="4">
    <source>
        <dbReference type="ARBA" id="ARBA00023163"/>
    </source>
</evidence>
<gene>
    <name evidence="7" type="ORF">ACFFNY_10190</name>
</gene>
<accession>A0ABV5VUE5</accession>
<dbReference type="InterPro" id="IPR014284">
    <property type="entry name" value="RNA_pol_sigma-70_dom"/>
</dbReference>
<evidence type="ECO:0000256" key="2">
    <source>
        <dbReference type="ARBA" id="ARBA00023015"/>
    </source>
</evidence>
<reference evidence="7 8" key="1">
    <citation type="submission" date="2024-09" db="EMBL/GenBank/DDBJ databases">
        <authorList>
            <person name="Sun Q."/>
            <person name="Mori K."/>
        </authorList>
    </citation>
    <scope>NUCLEOTIDE SEQUENCE [LARGE SCALE GENOMIC DNA]</scope>
    <source>
        <strain evidence="7 8">JCM 12520</strain>
    </source>
</reference>
<keyword evidence="4" id="KW-0804">Transcription</keyword>
<organism evidence="7 8">
    <name type="scientific">Paenibacillus hodogayensis</name>
    <dbReference type="NCBI Taxonomy" id="279208"/>
    <lineage>
        <taxon>Bacteria</taxon>
        <taxon>Bacillati</taxon>
        <taxon>Bacillota</taxon>
        <taxon>Bacilli</taxon>
        <taxon>Bacillales</taxon>
        <taxon>Paenibacillaceae</taxon>
        <taxon>Paenibacillus</taxon>
    </lineage>
</organism>
<dbReference type="SUPFAM" id="SSF88946">
    <property type="entry name" value="Sigma2 domain of RNA polymerase sigma factors"/>
    <property type="match status" value="1"/>
</dbReference>
<name>A0ABV5VUE5_9BACL</name>
<comment type="caution">
    <text evidence="7">The sequence shown here is derived from an EMBL/GenBank/DDBJ whole genome shotgun (WGS) entry which is preliminary data.</text>
</comment>
<dbReference type="InterPro" id="IPR036388">
    <property type="entry name" value="WH-like_DNA-bd_sf"/>
</dbReference>
<dbReference type="InterPro" id="IPR013325">
    <property type="entry name" value="RNA_pol_sigma_r2"/>
</dbReference>
<evidence type="ECO:0000256" key="3">
    <source>
        <dbReference type="ARBA" id="ARBA00023082"/>
    </source>
</evidence>
<dbReference type="RefSeq" id="WP_344915890.1">
    <property type="nucleotide sequence ID" value="NZ_BAAAYO010000017.1"/>
</dbReference>
<evidence type="ECO:0000256" key="1">
    <source>
        <dbReference type="ARBA" id="ARBA00010641"/>
    </source>
</evidence>
<dbReference type="EMBL" id="JBHMAG010000008">
    <property type="protein sequence ID" value="MFB9751924.1"/>
    <property type="molecule type" value="Genomic_DNA"/>
</dbReference>
<dbReference type="PANTHER" id="PTHR43133:SF51">
    <property type="entry name" value="RNA POLYMERASE SIGMA FACTOR"/>
    <property type="match status" value="1"/>
</dbReference>
<dbReference type="NCBIfam" id="TIGR02937">
    <property type="entry name" value="sigma70-ECF"/>
    <property type="match status" value="1"/>
</dbReference>
<keyword evidence="2" id="KW-0805">Transcription regulation</keyword>
<dbReference type="InterPro" id="IPR007627">
    <property type="entry name" value="RNA_pol_sigma70_r2"/>
</dbReference>
<proteinExistence type="inferred from homology"/>
<evidence type="ECO:0000259" key="5">
    <source>
        <dbReference type="Pfam" id="PF04542"/>
    </source>
</evidence>
<protein>
    <submittedName>
        <fullName evidence="7">RNA polymerase sigma factor</fullName>
    </submittedName>
</protein>
<dbReference type="InterPro" id="IPR013249">
    <property type="entry name" value="RNA_pol_sigma70_r4_t2"/>
</dbReference>
<dbReference type="Proteomes" id="UP001589619">
    <property type="component" value="Unassembled WGS sequence"/>
</dbReference>
<evidence type="ECO:0000259" key="6">
    <source>
        <dbReference type="Pfam" id="PF08281"/>
    </source>
</evidence>
<feature type="domain" description="RNA polymerase sigma factor 70 region 4 type 2" evidence="6">
    <location>
        <begin position="119"/>
        <end position="171"/>
    </location>
</feature>
<evidence type="ECO:0000313" key="8">
    <source>
        <dbReference type="Proteomes" id="UP001589619"/>
    </source>
</evidence>
<evidence type="ECO:0000313" key="7">
    <source>
        <dbReference type="EMBL" id="MFB9751924.1"/>
    </source>
</evidence>
<dbReference type="InterPro" id="IPR039425">
    <property type="entry name" value="RNA_pol_sigma-70-like"/>
</dbReference>
<feature type="domain" description="RNA polymerase sigma-70 region 2" evidence="5">
    <location>
        <begin position="28"/>
        <end position="90"/>
    </location>
</feature>
<keyword evidence="3" id="KW-0731">Sigma factor</keyword>
<dbReference type="Pfam" id="PF08281">
    <property type="entry name" value="Sigma70_r4_2"/>
    <property type="match status" value="1"/>
</dbReference>
<dbReference type="Gene3D" id="1.10.1740.10">
    <property type="match status" value="1"/>
</dbReference>
<dbReference type="Gene3D" id="1.10.10.10">
    <property type="entry name" value="Winged helix-like DNA-binding domain superfamily/Winged helix DNA-binding domain"/>
    <property type="match status" value="1"/>
</dbReference>
<dbReference type="InterPro" id="IPR013324">
    <property type="entry name" value="RNA_pol_sigma_r3/r4-like"/>
</dbReference>
<sequence length="189" mass="22480">MKPSELDQIVRSVKKGESDLYGQLVFNFQQQIFKYCFHMLGQLQEAEDVTQDIFLKGLERLDQYQEGTSFSAWLYKIAYHECLNRINRAKTYNRLLRILSWSTTAVQAETSIPKLQFNQELHGAMLQLNLKDRHIIWLRIVEENRFEDIAIQMNMSYAAVRKRYERAKDKLRRTIAIKEDDKDGRSFSY</sequence>
<keyword evidence="8" id="KW-1185">Reference proteome</keyword>
<dbReference type="Pfam" id="PF04542">
    <property type="entry name" value="Sigma70_r2"/>
    <property type="match status" value="1"/>
</dbReference>
<dbReference type="SUPFAM" id="SSF88659">
    <property type="entry name" value="Sigma3 and sigma4 domains of RNA polymerase sigma factors"/>
    <property type="match status" value="1"/>
</dbReference>
<dbReference type="PANTHER" id="PTHR43133">
    <property type="entry name" value="RNA POLYMERASE ECF-TYPE SIGMA FACTO"/>
    <property type="match status" value="1"/>
</dbReference>
<comment type="similarity">
    <text evidence="1">Belongs to the sigma-70 factor family. ECF subfamily.</text>
</comment>